<keyword evidence="3" id="KW-1185">Reference proteome</keyword>
<gene>
    <name evidence="2" type="ORF">H4W29_006513</name>
</gene>
<name>A0ABR9J1A3_RHIVS</name>
<dbReference type="Proteomes" id="UP000620262">
    <property type="component" value="Unassembled WGS sequence"/>
</dbReference>
<evidence type="ECO:0000256" key="1">
    <source>
        <dbReference type="SAM" id="MobiDB-lite"/>
    </source>
</evidence>
<feature type="region of interest" description="Disordered" evidence="1">
    <location>
        <begin position="43"/>
        <end position="88"/>
    </location>
</feature>
<sequence length="88" mass="10272">MVQRFQERYIAREEHQRIVDYYRKLVARLYGSVRDLRAQIQVPVKEARPAGERPGEAPQGRDEAPQDRDFGPNVVSLGSYRDRRKSSV</sequence>
<protein>
    <submittedName>
        <fullName evidence="2">Uncharacterized protein</fullName>
    </submittedName>
</protein>
<dbReference type="EMBL" id="JADBEC010000003">
    <property type="protein sequence ID" value="MBE1509266.1"/>
    <property type="molecule type" value="Genomic_DNA"/>
</dbReference>
<dbReference type="RefSeq" id="WP_192732882.1">
    <property type="nucleotide sequence ID" value="NZ_BAAAVL010000015.1"/>
</dbReference>
<comment type="caution">
    <text evidence="2">The sequence shown here is derived from an EMBL/GenBank/DDBJ whole genome shotgun (WGS) entry which is preliminary data.</text>
</comment>
<evidence type="ECO:0000313" key="2">
    <source>
        <dbReference type="EMBL" id="MBE1509266.1"/>
    </source>
</evidence>
<proteinExistence type="predicted"/>
<evidence type="ECO:0000313" key="3">
    <source>
        <dbReference type="Proteomes" id="UP000620262"/>
    </source>
</evidence>
<reference evidence="2 3" key="1">
    <citation type="submission" date="2020-10" db="EMBL/GenBank/DDBJ databases">
        <title>Sequencing the genomes of 1000 actinobacteria strains.</title>
        <authorList>
            <person name="Klenk H.-P."/>
        </authorList>
    </citation>
    <scope>NUCLEOTIDE SEQUENCE [LARGE SCALE GENOMIC DNA]</scope>
    <source>
        <strain evidence="2 3">DSM 7307</strain>
    </source>
</reference>
<accession>A0ABR9J1A3</accession>
<feature type="compositionally biased region" description="Basic and acidic residues" evidence="1">
    <location>
        <begin position="45"/>
        <end position="70"/>
    </location>
</feature>
<organism evidence="2 3">
    <name type="scientific">Rhizobium viscosum</name>
    <name type="common">Arthrobacter viscosus</name>
    <dbReference type="NCBI Taxonomy" id="1673"/>
    <lineage>
        <taxon>Bacteria</taxon>
        <taxon>Pseudomonadati</taxon>
        <taxon>Pseudomonadota</taxon>
        <taxon>Alphaproteobacteria</taxon>
        <taxon>Hyphomicrobiales</taxon>
        <taxon>Rhizobiaceae</taxon>
        <taxon>Rhizobium/Agrobacterium group</taxon>
        <taxon>Rhizobium</taxon>
    </lineage>
</organism>